<dbReference type="Proteomes" id="UP000664480">
    <property type="component" value="Unassembled WGS sequence"/>
</dbReference>
<protein>
    <submittedName>
        <fullName evidence="5">Pirin family protein</fullName>
    </submittedName>
</protein>
<feature type="domain" description="Pirin C-terminal" evidence="4">
    <location>
        <begin position="178"/>
        <end position="274"/>
    </location>
</feature>
<dbReference type="SUPFAM" id="SSF51182">
    <property type="entry name" value="RmlC-like cupins"/>
    <property type="match status" value="1"/>
</dbReference>
<dbReference type="Gene3D" id="2.60.120.10">
    <property type="entry name" value="Jelly Rolls"/>
    <property type="match status" value="2"/>
</dbReference>
<evidence type="ECO:0000259" key="4">
    <source>
        <dbReference type="Pfam" id="PF05726"/>
    </source>
</evidence>
<evidence type="ECO:0000256" key="1">
    <source>
        <dbReference type="ARBA" id="ARBA00008416"/>
    </source>
</evidence>
<organism evidence="5 6">
    <name type="scientific">Algoriphagus pacificus</name>
    <dbReference type="NCBI Taxonomy" id="2811234"/>
    <lineage>
        <taxon>Bacteria</taxon>
        <taxon>Pseudomonadati</taxon>
        <taxon>Bacteroidota</taxon>
        <taxon>Cytophagia</taxon>
        <taxon>Cytophagales</taxon>
        <taxon>Cyclobacteriaceae</taxon>
        <taxon>Algoriphagus</taxon>
    </lineage>
</organism>
<accession>A0ABS3CIF1</accession>
<dbReference type="InterPro" id="IPR008778">
    <property type="entry name" value="Pirin_C_dom"/>
</dbReference>
<feature type="domain" description="Pirin N-terminal" evidence="3">
    <location>
        <begin position="26"/>
        <end position="124"/>
    </location>
</feature>
<dbReference type="Pfam" id="PF02678">
    <property type="entry name" value="Pirin"/>
    <property type="match status" value="1"/>
</dbReference>
<name>A0ABS3CIF1_9BACT</name>
<dbReference type="CDD" id="cd02909">
    <property type="entry name" value="cupin_pirin_N"/>
    <property type="match status" value="1"/>
</dbReference>
<dbReference type="InterPro" id="IPR014710">
    <property type="entry name" value="RmlC-like_jellyroll"/>
</dbReference>
<dbReference type="Pfam" id="PF05726">
    <property type="entry name" value="Pirin_C"/>
    <property type="match status" value="1"/>
</dbReference>
<evidence type="ECO:0000313" key="6">
    <source>
        <dbReference type="Proteomes" id="UP000664480"/>
    </source>
</evidence>
<sequence length="301" mass="34271">MQSNIGLIVEERATNIGNFMVGRLLPFREKRAVGPFVFIDHMGPACLEEYQNVDVPPHPHIGISTLTYLFDGAIFHNDSLGNAVEIKPGEVNWMTAGKGVVHSERTPEYLRKQDKFLHGFQIWIGLPKEMEKSEPSFFHYDKSEIPNWEEDGINYKLIAGEIEGKKSPVQVHSPLYFLEIKTKEAQKINIGERLFGEVGMYVLSGTVKVEGNEYGTKQLLIAKNPSLCEFETNGETVIYLFGGEPFPEERFMFWNFVSSDKDLLEKAKENWKAQNLEAFPKIPGDDKEFVPLPEPPFKSKK</sequence>
<keyword evidence="6" id="KW-1185">Reference proteome</keyword>
<comment type="caution">
    <text evidence="5">The sequence shown here is derived from an EMBL/GenBank/DDBJ whole genome shotgun (WGS) entry which is preliminary data.</text>
</comment>
<evidence type="ECO:0000313" key="5">
    <source>
        <dbReference type="EMBL" id="MBN7816299.1"/>
    </source>
</evidence>
<dbReference type="PANTHER" id="PTHR13903">
    <property type="entry name" value="PIRIN-RELATED"/>
    <property type="match status" value="1"/>
</dbReference>
<comment type="similarity">
    <text evidence="1 2">Belongs to the pirin family.</text>
</comment>
<dbReference type="InterPro" id="IPR003829">
    <property type="entry name" value="Pirin_N_dom"/>
</dbReference>
<gene>
    <name evidence="5" type="ORF">J0A69_12695</name>
</gene>
<dbReference type="RefSeq" id="WP_206586980.1">
    <property type="nucleotide sequence ID" value="NZ_JAFKCU010000003.1"/>
</dbReference>
<dbReference type="InterPro" id="IPR012093">
    <property type="entry name" value="Pirin"/>
</dbReference>
<reference evidence="5 6" key="1">
    <citation type="submission" date="2021-03" db="EMBL/GenBank/DDBJ databases">
        <title>novel species isolated from a fishpond in China.</title>
        <authorList>
            <person name="Lu H."/>
            <person name="Cai Z."/>
        </authorList>
    </citation>
    <scope>NUCLEOTIDE SEQUENCE [LARGE SCALE GENOMIC DNA]</scope>
    <source>
        <strain evidence="5 6">YJ13C</strain>
    </source>
</reference>
<dbReference type="PIRSF" id="PIRSF006232">
    <property type="entry name" value="Pirin"/>
    <property type="match status" value="1"/>
</dbReference>
<dbReference type="InterPro" id="IPR011051">
    <property type="entry name" value="RmlC_Cupin_sf"/>
</dbReference>
<dbReference type="EMBL" id="JAFKCU010000003">
    <property type="protein sequence ID" value="MBN7816299.1"/>
    <property type="molecule type" value="Genomic_DNA"/>
</dbReference>
<dbReference type="PANTHER" id="PTHR13903:SF8">
    <property type="entry name" value="PIRIN"/>
    <property type="match status" value="1"/>
</dbReference>
<proteinExistence type="inferred from homology"/>
<evidence type="ECO:0000256" key="2">
    <source>
        <dbReference type="RuleBase" id="RU003457"/>
    </source>
</evidence>
<evidence type="ECO:0000259" key="3">
    <source>
        <dbReference type="Pfam" id="PF02678"/>
    </source>
</evidence>